<dbReference type="GO" id="GO:0004312">
    <property type="term" value="F:fatty acid synthase activity"/>
    <property type="evidence" value="ECO:0007669"/>
    <property type="project" value="TreeGrafter"/>
</dbReference>
<dbReference type="GO" id="GO:0031177">
    <property type="term" value="F:phosphopantetheine binding"/>
    <property type="evidence" value="ECO:0007669"/>
    <property type="project" value="InterPro"/>
</dbReference>
<dbReference type="InterPro" id="IPR018201">
    <property type="entry name" value="Ketoacyl_synth_AS"/>
</dbReference>
<dbReference type="CDD" id="cd00833">
    <property type="entry name" value="PKS"/>
    <property type="match status" value="1"/>
</dbReference>
<dbReference type="GO" id="GO:0032259">
    <property type="term" value="P:methylation"/>
    <property type="evidence" value="ECO:0007669"/>
    <property type="project" value="UniProtKB-KW"/>
</dbReference>
<keyword evidence="7" id="KW-0511">Multifunctional enzyme</keyword>
<comment type="caution">
    <text evidence="9">Lacks conserved residue(s) required for the propagation of feature annotation.</text>
</comment>
<feature type="region of interest" description="C-terminal hotdog fold" evidence="9">
    <location>
        <begin position="1088"/>
        <end position="1234"/>
    </location>
</feature>
<dbReference type="InterPro" id="IPR013217">
    <property type="entry name" value="Methyltransf_12"/>
</dbReference>
<dbReference type="GO" id="GO:0008168">
    <property type="term" value="F:methyltransferase activity"/>
    <property type="evidence" value="ECO:0007669"/>
    <property type="project" value="UniProtKB-KW"/>
</dbReference>
<dbReference type="InterPro" id="IPR014031">
    <property type="entry name" value="Ketoacyl_synth_C"/>
</dbReference>
<dbReference type="Gene3D" id="3.40.50.150">
    <property type="entry name" value="Vaccinia Virus protein VP39"/>
    <property type="match status" value="1"/>
</dbReference>
<feature type="domain" description="Ketosynthase family 3 (KS3)" evidence="11">
    <location>
        <begin position="31"/>
        <end position="444"/>
    </location>
</feature>
<dbReference type="InterPro" id="IPR011032">
    <property type="entry name" value="GroES-like_sf"/>
</dbReference>
<dbReference type="GO" id="GO:0004315">
    <property type="term" value="F:3-oxoacyl-[acyl-carrier-protein] synthase activity"/>
    <property type="evidence" value="ECO:0007669"/>
    <property type="project" value="InterPro"/>
</dbReference>
<evidence type="ECO:0000259" key="12">
    <source>
        <dbReference type="PROSITE" id="PS52019"/>
    </source>
</evidence>
<evidence type="ECO:0000256" key="6">
    <source>
        <dbReference type="ARBA" id="ARBA00023002"/>
    </source>
</evidence>
<dbReference type="Gene3D" id="3.90.180.10">
    <property type="entry name" value="Medium-chain alcohol dehydrogenases, catalytic domain"/>
    <property type="match status" value="1"/>
</dbReference>
<evidence type="ECO:0000313" key="13">
    <source>
        <dbReference type="EMBL" id="APX43997.1"/>
    </source>
</evidence>
<dbReference type="Gene3D" id="3.40.50.720">
    <property type="entry name" value="NAD(P)-binding Rossmann-like Domain"/>
    <property type="match status" value="1"/>
</dbReference>
<dbReference type="Pfam" id="PF08659">
    <property type="entry name" value="KR"/>
    <property type="match status" value="1"/>
</dbReference>
<gene>
    <name evidence="13" type="primary">pks26</name>
</gene>
<keyword evidence="4" id="KW-0808">Transferase</keyword>
<keyword evidence="3" id="KW-0489">Methyltransferase</keyword>
<reference evidence="13" key="1">
    <citation type="submission" date="2016-05" db="EMBL/GenBank/DDBJ databases">
        <authorList>
            <person name="Lavstsen T."/>
            <person name="Jespersen J.S."/>
        </authorList>
    </citation>
    <scope>NUCLEOTIDE SEQUENCE</scope>
    <source>
        <strain evidence="13">NK17</strain>
    </source>
</reference>
<dbReference type="Pfam" id="PF08240">
    <property type="entry name" value="ADH_N"/>
    <property type="match status" value="1"/>
</dbReference>
<protein>
    <submittedName>
        <fullName evidence="13">Polyketide synthase</fullName>
    </submittedName>
</protein>
<dbReference type="SUPFAM" id="SSF52151">
    <property type="entry name" value="FabD/lysophospholipase-like"/>
    <property type="match status" value="1"/>
</dbReference>
<evidence type="ECO:0000259" key="11">
    <source>
        <dbReference type="PROSITE" id="PS52004"/>
    </source>
</evidence>
<dbReference type="InterPro" id="IPR009081">
    <property type="entry name" value="PP-bd_ACP"/>
</dbReference>
<dbReference type="InterPro" id="IPR020807">
    <property type="entry name" value="PKS_DH"/>
</dbReference>
<dbReference type="PROSITE" id="PS52004">
    <property type="entry name" value="KS3_2"/>
    <property type="match status" value="1"/>
</dbReference>
<dbReference type="InterPro" id="IPR049900">
    <property type="entry name" value="PKS_mFAS_DH"/>
</dbReference>
<dbReference type="InterPro" id="IPR032821">
    <property type="entry name" value="PKS_assoc"/>
</dbReference>
<dbReference type="Pfam" id="PF08242">
    <property type="entry name" value="Methyltransf_12"/>
    <property type="match status" value="1"/>
</dbReference>
<dbReference type="PROSITE" id="PS50075">
    <property type="entry name" value="CARRIER"/>
    <property type="match status" value="1"/>
</dbReference>
<dbReference type="GO" id="GO:0044550">
    <property type="term" value="P:secondary metabolite biosynthetic process"/>
    <property type="evidence" value="ECO:0007669"/>
    <property type="project" value="UniProtKB-ARBA"/>
</dbReference>
<dbReference type="Pfam" id="PF00698">
    <property type="entry name" value="Acyl_transf_1"/>
    <property type="match status" value="1"/>
</dbReference>
<dbReference type="InterPro" id="IPR016039">
    <property type="entry name" value="Thiolase-like"/>
</dbReference>
<dbReference type="Pfam" id="PF23297">
    <property type="entry name" value="ACP_SdgA_C"/>
    <property type="match status" value="1"/>
</dbReference>
<evidence type="ECO:0000256" key="3">
    <source>
        <dbReference type="ARBA" id="ARBA00022603"/>
    </source>
</evidence>
<dbReference type="GO" id="GO:0006633">
    <property type="term" value="P:fatty acid biosynthetic process"/>
    <property type="evidence" value="ECO:0007669"/>
    <property type="project" value="InterPro"/>
</dbReference>
<feature type="region of interest" description="N-terminal hotdog fold" evidence="9">
    <location>
        <begin position="947"/>
        <end position="1078"/>
    </location>
</feature>
<evidence type="ECO:0000256" key="2">
    <source>
        <dbReference type="ARBA" id="ARBA00022553"/>
    </source>
</evidence>
<evidence type="ECO:0000256" key="7">
    <source>
        <dbReference type="ARBA" id="ARBA00023268"/>
    </source>
</evidence>
<dbReference type="Gene3D" id="3.30.70.3290">
    <property type="match status" value="1"/>
</dbReference>
<dbReference type="InterPro" id="IPR014043">
    <property type="entry name" value="Acyl_transferase_dom"/>
</dbReference>
<dbReference type="GO" id="GO:0016491">
    <property type="term" value="F:oxidoreductase activity"/>
    <property type="evidence" value="ECO:0007669"/>
    <property type="project" value="UniProtKB-KW"/>
</dbReference>
<dbReference type="Gene3D" id="3.10.129.110">
    <property type="entry name" value="Polyketide synthase dehydratase"/>
    <property type="match status" value="1"/>
</dbReference>
<dbReference type="SMART" id="SM00822">
    <property type="entry name" value="PKS_KR"/>
    <property type="match status" value="1"/>
</dbReference>
<evidence type="ECO:0000256" key="5">
    <source>
        <dbReference type="ARBA" id="ARBA00022857"/>
    </source>
</evidence>
<dbReference type="Pfam" id="PF16197">
    <property type="entry name" value="KAsynt_C_assoc"/>
    <property type="match status" value="1"/>
</dbReference>
<dbReference type="InterPro" id="IPR001227">
    <property type="entry name" value="Ac_transferase_dom_sf"/>
</dbReference>
<dbReference type="PROSITE" id="PS00606">
    <property type="entry name" value="KS3_1"/>
    <property type="match status" value="1"/>
</dbReference>
<feature type="domain" description="Carrier" evidence="10">
    <location>
        <begin position="2427"/>
        <end position="2505"/>
    </location>
</feature>
<dbReference type="Pfam" id="PF13602">
    <property type="entry name" value="ADH_zinc_N_2"/>
    <property type="match status" value="1"/>
</dbReference>
<keyword evidence="1" id="KW-0596">Phosphopantetheine</keyword>
<dbReference type="InterPro" id="IPR057326">
    <property type="entry name" value="KR_dom"/>
</dbReference>
<dbReference type="CDD" id="cd05195">
    <property type="entry name" value="enoyl_red"/>
    <property type="match status" value="1"/>
</dbReference>
<dbReference type="PROSITE" id="PS00012">
    <property type="entry name" value="PHOSPHOPANTETHEINE"/>
    <property type="match status" value="1"/>
</dbReference>
<dbReference type="InterPro" id="IPR042104">
    <property type="entry name" value="PKS_dehydratase_sf"/>
</dbReference>
<dbReference type="SUPFAM" id="SSF50129">
    <property type="entry name" value="GroES-like"/>
    <property type="match status" value="1"/>
</dbReference>
<dbReference type="Gene3D" id="3.40.47.10">
    <property type="match status" value="1"/>
</dbReference>
<organism evidence="13">
    <name type="scientific">Pestalotiopsis microspora</name>
    <dbReference type="NCBI Taxonomy" id="85828"/>
    <lineage>
        <taxon>Eukaryota</taxon>
        <taxon>Fungi</taxon>
        <taxon>Dikarya</taxon>
        <taxon>Ascomycota</taxon>
        <taxon>Pezizomycotina</taxon>
        <taxon>Sordariomycetes</taxon>
        <taxon>Xylariomycetidae</taxon>
        <taxon>Amphisphaeriales</taxon>
        <taxon>Sporocadaceae</taxon>
        <taxon>Pestalotiopsis</taxon>
    </lineage>
</organism>
<dbReference type="InterPro" id="IPR029063">
    <property type="entry name" value="SAM-dependent_MTases_sf"/>
</dbReference>
<dbReference type="SMART" id="SM00829">
    <property type="entry name" value="PKS_ER"/>
    <property type="match status" value="1"/>
</dbReference>
<dbReference type="InterPro" id="IPR049552">
    <property type="entry name" value="PKS_DH_N"/>
</dbReference>
<dbReference type="CDD" id="cd02440">
    <property type="entry name" value="AdoMet_MTases"/>
    <property type="match status" value="1"/>
</dbReference>
<keyword evidence="5" id="KW-0521">NADP</keyword>
<dbReference type="Pfam" id="PF02801">
    <property type="entry name" value="Ketoacyl-synt_C"/>
    <property type="match status" value="1"/>
</dbReference>
<dbReference type="SMART" id="SM00826">
    <property type="entry name" value="PKS_DH"/>
    <property type="match status" value="1"/>
</dbReference>
<feature type="domain" description="PKS/mFAS DH" evidence="12">
    <location>
        <begin position="947"/>
        <end position="1234"/>
    </location>
</feature>
<dbReference type="SUPFAM" id="SSF53335">
    <property type="entry name" value="S-adenosyl-L-methionine-dependent methyltransferases"/>
    <property type="match status" value="1"/>
</dbReference>
<keyword evidence="8" id="KW-0012">Acyltransferase</keyword>
<evidence type="ECO:0000256" key="1">
    <source>
        <dbReference type="ARBA" id="ARBA00022450"/>
    </source>
</evidence>
<dbReference type="InterPro" id="IPR013154">
    <property type="entry name" value="ADH-like_N"/>
</dbReference>
<dbReference type="InterPro" id="IPR036736">
    <property type="entry name" value="ACP-like_sf"/>
</dbReference>
<sequence length="2518" mass="274845">MADLEANNVSCLQNGDHRNRVQDSYTPLTDAVPIAIVGMSMRLPGGVDNEAKYWDLLVNKRDAISPVPENRYRGHGKAGHMNTNQGYFLKDLDLAQMDAGFFSMSKAEADQLDPHHRLLLEVVYEAFESAGEKGWRGKDIGCYVGFSAEDWNDLQAKDPQDFPMYRMTGTFDFALANRVSYEYDLRGPSFVVKAACASSLLSFHVACEAVAHGQCSSAMVCGANLVLTPAMTVALYEAGALSADTSCKTFDASANGYARADAINAVYIKRLDHAIRDGNPIRAIVRSTATNFDGKTSGISNPSTSAQEALIRKTYQLAGLDTAETAFCECHGTGTAVGDPLEAQAVANVWQETGGVLIGSVKPNVGHAEAASGISSIIKSVLCLEKKMIVPNIKFNTPNPKIPWKSAGLIVPTEPTAWPKGRKERISVNNFGFGGVNCHVILDSADSYLPSCSEKRDQKGGTVNGSGNANGTHEIAINGNTNGVNGHGANGHGVNGHGANGHDADGKQSVNPSLLVFSANHEESLANSVQALEEFCIQEQPSITDLAYTLGARREHMAYRTFAVTDNFAHFDAIRTKTKVENSGAKPVFVFTGQGAQWPGMGKELMTAHDSFLQDIRTMDAHLAQLEHPASFSIETELQKPASESLLDQAQYAQPICAAIQIALVNLIRSWGVHPSAVIGHSGGDIAAAYAAGVYTMEDALTIAYYRGVALKSQTRPGGMAAVGLGADEAAPLLPQGLSLACLNSGSSVTISGDESTLDTFVADFKKTRPDVFAHHMQDVGVLYQQLLEGRITPRDPIVPYYSTVKDRFVTAGKDLPASYWIDNLVSPVRFHSGVKAILNHSQLAGSPHLEIGPHSALAGPLKQIYKEVGTETQYMSLLTRNADARKSVLKAVGQLFAVGVDIDFAAMYPKGITLPNLPSYAWHREGNYWHESRVMKMWRLKEFPHHDLLGSRVAEASDLVPVWRNLVSPDTVPGWVREHVMRTQMVFPAAAYVVMVGEAISQLCGGRDYTVRNVTVNSTSPVVIRPGESVEIITSLQPYRLTTTTDSEWYDFSIVSNSTSGWVKHCHGQVRSGPGSKYVVGDTPLLPRSVPSGRWYKAWRRLGLEYGPSFRGLQDVSVHTDRKEVSAVVVEGLTESESTYQLHPTSLTMIIQAIDLAIHHGLARAVDNADQLTYIEELYVGPGAGKHTRIYLQADLSPGGAVLANGYGQNRTGELSVFLKNITKSRLPSTSDGRGNDPHGAVQLEWKPDIDMVDPGTLVKARVFQESAIAMAEKLFLLCAIENQLQLQGHTAPEGHLGKYYNWLQELVEFAKANKSRLVSGTAQLCELSSPERQGLIEELMDRARDTPDMAACRLIHESYKAVVNIIDGKADALEVLFRDNMLTDFYNFFDWIDYRGLLELLGHENPNLRVLEIGAGTGSTTETVLKNLKNSYGQRLYSTYFYTDISAGFFIKAKERFKDYAGIEYRTFDVTRAPAEQGLEEGSFDLVLAGNVLHATPSLTETLTNVRKLLRPQGRLILSELCPESKFVDYIMGLLPGWWLGEADGRPKQPWVSPERWDEELRKTGFDGVESVCYDQKPPYQQNAVMTARATDVACQQQPQRLTLLAPSATSLSASAFEEYLRTKGFEVDRCSLTQTPPPGQALICTYELESAFLHDMTESEFRALLNFLCGLEECTILWLTRSAQMAASDPRYSLINGMARTIRSELNLPFGVLEIDCLDQRAWEATLKVIKKLRTNGNRPEETDPDYEYALHEGVVHISRFSDISVTKELVNIGVQDSPRRLQIGKKGAIETLQWAAWPHENTLGPSEVEVDVRVTGMNNMDVYIAMGVVEGDDFGYECAGVVHGVGSEVQDLQIGDRVMVLSEQSLCSRLRTSSQRCIKIPRGLSFEEAATMPSIYATVIRGLLGVGHLESGQTVLVQAAAGPAGIAAMYICKAVGAEVYATTDSEEKAIFVAETFGLARDRIFSSKDNSFKADLQRATDGRGVDLVLNSLTGELLHASWQCVAENGVMVELGKRDITGHGKLALDLFHDNRGFFGVDVARLCKGRPLEAKKLLETIAAMYEAGQIKPFQPITAFDASNISEAIQFMQKRDYDGKVAIHMPEDSNILPGVALLGHRDLFRPDVSYLLVGGLGGLGQAIATWMVERGAKSLIFFSRSAANSDVHGTFFDELEASGCSVQAFSGDVGSIEDVKLAVAGASKPIAGVMQMSLILRDQSLAKMKFNEWSDVITPKVRGTWNLHEVLGKSLDFFIMYSSVCGLAGQWGQANYAASNTFLDAFVQYRQGLGMPASVIDIGVMEDVGYLATTNPGALEPLRASAYWMLIEQDLVEALELMIWRSSSQSSPLAINSAIPAYSSFHQVGLGLRSTLPLSDPRNRVVWRRDRRMATYRNDDGDHTATSTSASNDTLSKFLASVADNPAMICSEDSALVLAKEIGNHLGSILHVTEGDLDMQIGLADLGVDSLIMIEIRNWLRQKLGTEFATAEILEAGSIMSLGQLAAERLRVKYDAAIEGKGN</sequence>
<keyword evidence="6" id="KW-0560">Oxidoreductase</keyword>
<dbReference type="SMART" id="SM00823">
    <property type="entry name" value="PKS_PP"/>
    <property type="match status" value="1"/>
</dbReference>
<dbReference type="SUPFAM" id="SSF53901">
    <property type="entry name" value="Thiolase-like"/>
    <property type="match status" value="1"/>
</dbReference>
<dbReference type="Gene3D" id="3.40.366.10">
    <property type="entry name" value="Malonyl-Coenzyme A Acyl Carrier Protein, domain 2"/>
    <property type="match status" value="1"/>
</dbReference>
<dbReference type="Pfam" id="PF22621">
    <property type="entry name" value="CurL-like_PKS_C"/>
    <property type="match status" value="1"/>
</dbReference>
<dbReference type="InterPro" id="IPR020843">
    <property type="entry name" value="ER"/>
</dbReference>
<dbReference type="SUPFAM" id="SSF55048">
    <property type="entry name" value="Probable ACP-binding domain of malonyl-CoA ACP transacylase"/>
    <property type="match status" value="1"/>
</dbReference>
<evidence type="ECO:0000256" key="9">
    <source>
        <dbReference type="PROSITE-ProRule" id="PRU01363"/>
    </source>
</evidence>
<dbReference type="SMART" id="SM00827">
    <property type="entry name" value="PKS_AT"/>
    <property type="match status" value="1"/>
</dbReference>
<dbReference type="SUPFAM" id="SSF47336">
    <property type="entry name" value="ACP-like"/>
    <property type="match status" value="1"/>
</dbReference>
<evidence type="ECO:0000256" key="4">
    <source>
        <dbReference type="ARBA" id="ARBA00022679"/>
    </source>
</evidence>
<dbReference type="InterPro" id="IPR036291">
    <property type="entry name" value="NAD(P)-bd_dom_sf"/>
</dbReference>
<dbReference type="InterPro" id="IPR006162">
    <property type="entry name" value="Ppantetheine_attach_site"/>
</dbReference>
<dbReference type="Pfam" id="PF21089">
    <property type="entry name" value="PKS_DH_N"/>
    <property type="match status" value="1"/>
</dbReference>
<dbReference type="InterPro" id="IPR050091">
    <property type="entry name" value="PKS_NRPS_Biosynth_Enz"/>
</dbReference>
<dbReference type="InterPro" id="IPR014030">
    <property type="entry name" value="Ketoacyl_synth_N"/>
</dbReference>
<dbReference type="PROSITE" id="PS52019">
    <property type="entry name" value="PKS_MFAS_DH"/>
    <property type="match status" value="1"/>
</dbReference>
<dbReference type="SUPFAM" id="SSF51735">
    <property type="entry name" value="NAD(P)-binding Rossmann-fold domains"/>
    <property type="match status" value="2"/>
</dbReference>
<evidence type="ECO:0000259" key="10">
    <source>
        <dbReference type="PROSITE" id="PS50075"/>
    </source>
</evidence>
<dbReference type="InterPro" id="IPR016035">
    <property type="entry name" value="Acyl_Trfase/lysoPLipase"/>
</dbReference>
<evidence type="ECO:0000256" key="8">
    <source>
        <dbReference type="ARBA" id="ARBA00023315"/>
    </source>
</evidence>
<dbReference type="PANTHER" id="PTHR43775">
    <property type="entry name" value="FATTY ACID SYNTHASE"/>
    <property type="match status" value="1"/>
</dbReference>
<accession>A0A1P8NTJ4</accession>
<dbReference type="SMART" id="SM00825">
    <property type="entry name" value="PKS_KS"/>
    <property type="match status" value="1"/>
</dbReference>
<keyword evidence="2" id="KW-0597">Phosphoprotein</keyword>
<dbReference type="InterPro" id="IPR049551">
    <property type="entry name" value="PKS_DH_C"/>
</dbReference>
<dbReference type="Pfam" id="PF00109">
    <property type="entry name" value="ketoacyl-synt"/>
    <property type="match status" value="1"/>
</dbReference>
<dbReference type="Gene3D" id="1.10.1200.10">
    <property type="entry name" value="ACP-like"/>
    <property type="match status" value="1"/>
</dbReference>
<dbReference type="InterPro" id="IPR020841">
    <property type="entry name" value="PKS_Beta-ketoAc_synthase_dom"/>
</dbReference>
<proteinExistence type="evidence at transcript level"/>
<dbReference type="InterPro" id="IPR016036">
    <property type="entry name" value="Malonyl_transacylase_ACP-bd"/>
</dbReference>
<dbReference type="InterPro" id="IPR013968">
    <property type="entry name" value="PKS_KR"/>
</dbReference>
<dbReference type="Pfam" id="PF14765">
    <property type="entry name" value="PS-DH"/>
    <property type="match status" value="1"/>
</dbReference>
<dbReference type="EMBL" id="KX190808">
    <property type="protein sequence ID" value="APX43997.1"/>
    <property type="molecule type" value="mRNA"/>
</dbReference>
<dbReference type="PANTHER" id="PTHR43775:SF49">
    <property type="entry name" value="SYNTHASE, PUTATIVE (JCVI)-RELATED"/>
    <property type="match status" value="1"/>
</dbReference>
<name>A0A1P8NTJ4_PESMI</name>
<dbReference type="InterPro" id="IPR020806">
    <property type="entry name" value="PKS_PP-bd"/>
</dbReference>